<feature type="domain" description="Fibronectin type-III" evidence="6">
    <location>
        <begin position="2382"/>
        <end position="2529"/>
    </location>
</feature>
<sequence length="4279" mass="449782">MLVVLLTFSSVTSVFASGASLNISLRTDFPVVNSGDWAVINLAYSCSAITNTPCEDVTVSLPLPPELARGANDVQLFTGENYTSVYDPATSTVNWVFTSQIEAGDAGTLRVGVRFPNGSTPDGTIATLRAEMRSSTAAPKLSNFLSIMAQAAPSATATKRFIAGGAPGVDTTYELRVCMPNNTSGLLNLTNVLITDTLPISATFVSATDGGTHSSGVVTWPATALSVPSPLCATRRVVVQFDETVPIGTLLRNELEVSAQAGETTLLLSDADVRLLQPPTPGYTFGKSGPDTALVGDNITYSFTTRNTGTTALNEVQITDPIPAELRVNRITAGGHNVTPASSVRLELDYTTNLTSTFRTIPGGPFNSTSCVNVAPTTGGGCSTLTLGEGEYITSLRWRYLDPLPFGFQSTAHSFRATVISAPINSIVVNRATSTYTYNDVTAIQTSEKRTRIIEPGARVTVNKAVSPAIVFAGGTVTYTVTLNNTGVGGATTSLTNPVLADLLVNSLSYIPDSTTVTTGGVPAPTTEVLDNYNGTGRTLLRWSWSDYSLPAGQSITLRFRAQIKPSTQSGTINNTAALASFANPPGEVFLNNCNSQSADSNDLDGDGITSELICSSSISSVTLAQAANTSSLKLVFGQLDSDWSRDPDNGHTTPGGQDDYQLVITNTNSVALTGLVLIDIMSHVGDVGVVRYYVERETEWQPYLIGPISAPAGATVYYSTAKNPCRNPELGLTDDEGEPIDSPGCVDPAWSTALPADITTVNSFKIDFGDLILYPQDAVRVTWPMRAPFINNLDPPADPKIAWNSFGYRARDLSGNYLLAAEPPRVGIERTEIKPLAYGNYVWHDVNANGIQDEGEPGVNGARIEFYEDDDGFPGPSAGDRLVAFTLSGPDDAGNPGYYLFSDPTRIQDGDYYIRVTPPAGYGLTIPNQGENREVDSDVDPVTLQSITTTLEAGEIDLSWDIGLIRQTAVGNYVWIDRNGDGLQNEPVSDGMNGITVRLLDGAGTVLTTTITADDPVGSPGYYLFSDLISGTYQIEFVLPSQSQGIFTFTNVLTSNDTLNSDANRITGRTEVFTLTENQLDLTRDAGLLLTSGNLSLGDRLWHDLDNDGWYEPLAGEVGINDVRLSLYRDFNTNGEPDPGEYVGGTSTRTFLSVPGYYQFSNLAAGTYIVVIDDDNFNAGEALFGMRPSDGNAPVPDPDDNVNHDNNGQLFAGVVRSLPITLSVGGEPTNDGDGNNGNQTLDFGFVSGAALGDRVWFDTNGDGIQDPGEPGVAGVTVTLLSSEGVTLTTTTTDSSGRYGFSQLAADSYRVRFSGFPVSYTLTLTGTDTAATDSDADPTTGLTPLITLTDNTSDLTWDAGLVAARASLGDRVWDDLNRDGIQDTAEITGVAGVEVRLYRPGPDGRAGTSDDELVITTTTSITGSYAFTDLIPGAYFVHFSSIPTGYAVSPNDRGGDDTRDSDADPVTRRTAITTLSPGENDPSWDMGLYTFASIGDRVWNDANNNGIQDDGEVGVNNVTVRLYRPDSGVAVASTTTNSSGIYQFTNLIPGDYYLEFVLPSGYRASPQDQGGNDTLDSDASPTTYQTAETTLDPGQNDTSWDFGIFRTASLGDRAWLDLNADGIQDASETSGVPGVQVVLYDSDGNELNTTVTNASGNYSFGGLIPGDYALRFIIPDSYLLSPQDQGGNDALDSDVDPVTFRTITTTLAAGQNDTRWDIGLYQPSSLGDRVWHDLNGNGSQDSGEPGIAGIEVSLYRPGDDGVIGGGDDSLVVTTTTDADGLYLFDNLAPGLYFIEFGATPGYSQLSPQNAPGITTTLDSDVDGNRRTPVINLGSSTIDLSYDMGVFNLASLGDRVWFDADINGIQNLGETGVAGITVTLFSGAGLALITTTTDLNGIYTFTDLMPGDYYVVFSGLPADRSFTRRDQGSDDTVDSDVNPLSGVSTLVRLASGEDNRDLDAGIYESIRIGNRVWHDLNANGIQDTNEITGVLGVRVELFDAEDNLIDVTYTDRDPTIPGNQDGLYWFGDSFPLLLGTYRILFTEIPTGYQRSPQSQGTDQTLDSDANDEFAIVGIEPVSGDNPDYDLGLYQFASLGNLVWEDLNANGIQDPGEPGISGITVTLNGLTGFGSAVTSTTTTDASGIYTFTNLIPGTYSVTVTAPTGYRFTAQDRGTNDELDSDADPVTGVMASIELTSGQIDLTWDAGLYRPASLGNFVWHDLNGNGLQDGGEPGLDGITVGLTGVDGLGTAVVSTTTTATGYYTFTDLVPGTYTVTVTATDPYTFTYANITDSEVSGATDANDSDANQSTGVMASTMLTSGEQDLDWDAGLVERASLGDRVWHDINANGIQDGGELGIPGVTVTLTIYGRNRSYDVTDTTLVTTTDASGLYTFTDLLPGVYRVTVTRPDDYDRFSPQNVGDDTLDSDVSVLTGATADINLASGVDDPTWDAGLYRLGTIGDRVWDDLNGNGVQDAGEPGVPNVTLNLTGVNGAGIGVNLTTQTDASGIYTFTDLVPGTYTVTVTAPSGYRITAQDQGGNNTIDSDANPTTGVMASTVITSGQVDRTWDAGLYRPASLGNFVWEDMNANGIQEDGEPGIGNVVITLTGRTGAGVVLSPITTTTNASGIYGFTDLAPGTYTVSVTAPATYFFSPQGRGTAATDSDANATGVMASTVITSGENDLTWDAGLYRLASIGNFVWHDLNGNGVQDDGAASGLAGVTVGLVGVTGPGDSVSLTRTTGVTGYYTFTDLVPGFYTITVTATDPYTFTYAKITNGEVSGANNTNDSDANQSTGVMPSTELTSNEQDLDWDAGLVIPASLGDLVWEDLNGDGVQDAGEPGFSGITVTLTGAGRDRTFGTGDDTISTTTTTTTLAISGTYSFTGLQPGLYRVTFTRPAGYAFTRGDVVTTTDALDSDVPTGVTATATTIPITLLSDQDDPTWDAGLYQLLSLGNRVWEDLDNNGRIDAGEPGLDGLTVRLYASNGTTLISTTTTSNGGYYLFSGLEQGDYLVEVVPGAGYISSSGTNGSPTGPYEPAPDADTDPTDSDDNGTQGTGVVRSSVISLAPGSEPLDESDPLPLVGFSDPARDENSNLTLDFGLYRPARLGDLVWLDRDADGLQDGGDETGIAGVTVTLFSGGSPVLTTTTTSTGTYSFTYLASGVYTINFSLPPDYVRSVVNATGALTATNDSDADRVTGTTTLITVTPGLDDRSWDAGLYQYVNLGNRVWDDRNNDGLDNNGEPGLVGVTVELSGTTGSGVSVLQTTTTDATGVYSFTMLDPGIYEVTLPASNFTTGVLSATATLPAYRSSTGTNASATGPYEPALDPDNNTDNDDNGTTTADGGVRSLPITLRTQDEPTNDGDGNNGNLTVDFGLFRPLTLGNQVWNDLDNDRTFDAGEPGISGVTVELRNSDNTTTISTTTTSATGTYTFTNLVAGDYLVRIPSSNFGTDGALRFFRSSDSGNPTDSAADPDNDVDNDDNGVGPTGGVVAGNVDSGVITLSVGDEPGGSNTNLTLDFGFYSLSLGNLVFEDLNNNGLFDDATESGVDGVTVALLYDADGNGTIAGAETTPIATTTTSNGGRYFFGALRDGGNYAVQITLPANYVSSTGGNGLVVGPYEPAPDPETDFTDNDDNGTFVSGSLVRTSVFTMTVEGEPTGEETTLPTDITNPAADNSSNLTIDFGIFNDARLGDRVWLDVDGDGIQDASETSGIAGVTVTIYSAVTNEPLDSDLATGGIQPLTTTTDANGIYTFTRLIAGTYYLVFGNIPPEYAVSPQDQGANNATDSDVNPVDLRTTTITLTDNTDLTWDLGLYPRLTIGNLVWYDTNDNGLVDPGEPGIEGVVIELYRDINGNNSYDVLTDTLVSTTTTNATGIYSFTLLEQGSYIAVIPASEFVSGRPLYLHRSSTGSNGAATGAYEPAPDPDNNIDNDDNGTGIPGEAVVSLAITVNPSFEPINDGDTDPNTNLTLDFGFFEPLSLGNLVWDDVNNNGLFDAGEEAGIEGVVVELYLDSEFVVSTTTDVDGIYSFSNLIEGDYIVRLPASNFSAGGALAASGELAAYVSSSGTNGSATGPYEGALTPDPDTNVNNDDNGTTDSNGHVNSLPITLSRGGEPDVGVDGDGTNGNQTLDFGLYRPARLGDLVWHDRDADGLQDGGDEIGIAGVTVTLYLDDDAIPGPSAGDTEVLSTTTAANGTYSFTYLIAGTYYLRFAQPDGYTEISIVNRGSDGTIDSDANPVTRETALIPLTAGQSDQTWDMGAYNLATIGDRVWLDTNGNGLQDAGENGLA</sequence>
<keyword evidence="8" id="KW-1185">Reference proteome</keyword>
<dbReference type="EMBL" id="LYXE01000151">
    <property type="protein sequence ID" value="PDV97368.1"/>
    <property type="molecule type" value="Genomic_DNA"/>
</dbReference>
<dbReference type="PANTHER" id="PTHR23303">
    <property type="entry name" value="CARBOXYPEPTIDASE REGULATORY REGION-CONTAINING"/>
    <property type="match status" value="1"/>
</dbReference>
<dbReference type="SUPFAM" id="SSF117074">
    <property type="entry name" value="Hypothetical protein PA1324"/>
    <property type="match status" value="27"/>
</dbReference>
<feature type="signal peptide" evidence="5">
    <location>
        <begin position="1"/>
        <end position="16"/>
    </location>
</feature>
<evidence type="ECO:0000256" key="1">
    <source>
        <dbReference type="ARBA" id="ARBA00004613"/>
    </source>
</evidence>
<feature type="compositionally biased region" description="Polar residues" evidence="4">
    <location>
        <begin position="3302"/>
        <end position="3311"/>
    </location>
</feature>
<feature type="compositionally biased region" description="Polar residues" evidence="4">
    <location>
        <begin position="1566"/>
        <end position="1595"/>
    </location>
</feature>
<feature type="compositionally biased region" description="Low complexity" evidence="4">
    <location>
        <begin position="3018"/>
        <end position="3027"/>
    </location>
</feature>
<comment type="caution">
    <text evidence="7">The sequence shown here is derived from an EMBL/GenBank/DDBJ whole genome shotgun (WGS) entry which is preliminary data.</text>
</comment>
<feature type="region of interest" description="Disordered" evidence="4">
    <location>
        <begin position="4057"/>
        <end position="4104"/>
    </location>
</feature>
<feature type="region of interest" description="Disordered" evidence="4">
    <location>
        <begin position="1447"/>
        <end position="1467"/>
    </location>
</feature>
<evidence type="ECO:0000256" key="5">
    <source>
        <dbReference type="SAM" id="SignalP"/>
    </source>
</evidence>
<dbReference type="SMART" id="SM00060">
    <property type="entry name" value="FN3"/>
    <property type="match status" value="5"/>
</dbReference>
<proteinExistence type="predicted"/>
<evidence type="ECO:0000256" key="4">
    <source>
        <dbReference type="SAM" id="MobiDB-lite"/>
    </source>
</evidence>
<feature type="compositionally biased region" description="Low complexity" evidence="4">
    <location>
        <begin position="4072"/>
        <end position="4091"/>
    </location>
</feature>
<feature type="region of interest" description="Disordered" evidence="4">
    <location>
        <begin position="3453"/>
        <end position="3482"/>
    </location>
</feature>
<evidence type="ECO:0000313" key="7">
    <source>
        <dbReference type="EMBL" id="PDV97368.1"/>
    </source>
</evidence>
<dbReference type="NCBIfam" id="TIGR01451">
    <property type="entry name" value="B_ant_repeat"/>
    <property type="match status" value="2"/>
</dbReference>
<dbReference type="InterPro" id="IPR055354">
    <property type="entry name" value="DUF7507"/>
</dbReference>
<feature type="region of interest" description="Disordered" evidence="4">
    <location>
        <begin position="3302"/>
        <end position="3361"/>
    </location>
</feature>
<feature type="region of interest" description="Disordered" evidence="4">
    <location>
        <begin position="1564"/>
        <end position="1595"/>
    </location>
</feature>
<keyword evidence="2" id="KW-0964">Secreted</keyword>
<feature type="domain" description="Fibronectin type-III" evidence="6">
    <location>
        <begin position="2090"/>
        <end position="2166"/>
    </location>
</feature>
<dbReference type="InterPro" id="IPR013783">
    <property type="entry name" value="Ig-like_fold"/>
</dbReference>
<feature type="non-terminal residue" evidence="7">
    <location>
        <position position="4279"/>
    </location>
</feature>
<name>A0A2H3KJM7_9CHLR</name>
<evidence type="ECO:0000313" key="8">
    <source>
        <dbReference type="Proteomes" id="UP000220922"/>
    </source>
</evidence>
<gene>
    <name evidence="7" type="ORF">A9Q02_18615</name>
</gene>
<reference evidence="7 8" key="1">
    <citation type="submission" date="2016-05" db="EMBL/GenBank/DDBJ databases">
        <authorList>
            <person name="Lavstsen T."/>
            <person name="Jespersen J.S."/>
        </authorList>
    </citation>
    <scope>NUCLEOTIDE SEQUENCE [LARGE SCALE GENOMIC DNA]</scope>
    <source>
        <strain evidence="7 8">B7-9</strain>
    </source>
</reference>
<dbReference type="Pfam" id="PF24346">
    <property type="entry name" value="DUF7507"/>
    <property type="match status" value="1"/>
</dbReference>
<dbReference type="Pfam" id="PF01345">
    <property type="entry name" value="DUF11"/>
    <property type="match status" value="1"/>
</dbReference>
<feature type="chain" id="PRO_5013702384" description="Fibronectin type-III domain-containing protein" evidence="5">
    <location>
        <begin position="17"/>
        <end position="4279"/>
    </location>
</feature>
<dbReference type="InterPro" id="IPR051417">
    <property type="entry name" value="SDr/BOS_complex"/>
</dbReference>
<accession>A0A2H3KJM7</accession>
<feature type="domain" description="Fibronectin type-III" evidence="6">
    <location>
        <begin position="2661"/>
        <end position="2765"/>
    </location>
</feature>
<organism evidence="7 8">
    <name type="scientific">Candidatus Chloroploca asiatica</name>
    <dbReference type="NCBI Taxonomy" id="1506545"/>
    <lineage>
        <taxon>Bacteria</taxon>
        <taxon>Bacillati</taxon>
        <taxon>Chloroflexota</taxon>
        <taxon>Chloroflexia</taxon>
        <taxon>Chloroflexales</taxon>
        <taxon>Chloroflexineae</taxon>
        <taxon>Oscillochloridaceae</taxon>
        <taxon>Candidatus Chloroploca</taxon>
    </lineage>
</organism>
<evidence type="ECO:0000256" key="3">
    <source>
        <dbReference type="ARBA" id="ARBA00022729"/>
    </source>
</evidence>
<evidence type="ECO:0000256" key="2">
    <source>
        <dbReference type="ARBA" id="ARBA00022525"/>
    </source>
</evidence>
<keyword evidence="3 5" id="KW-0732">Signal</keyword>
<dbReference type="InterPro" id="IPR003961">
    <property type="entry name" value="FN3_dom"/>
</dbReference>
<dbReference type="GO" id="GO:0005576">
    <property type="term" value="C:extracellular region"/>
    <property type="evidence" value="ECO:0007669"/>
    <property type="project" value="UniProtKB-SubCell"/>
</dbReference>
<protein>
    <recommendedName>
        <fullName evidence="6">Fibronectin type-III domain-containing protein</fullName>
    </recommendedName>
</protein>
<dbReference type="InterPro" id="IPR033764">
    <property type="entry name" value="Sdr_B"/>
</dbReference>
<feature type="compositionally biased region" description="Acidic residues" evidence="4">
    <location>
        <begin position="3464"/>
        <end position="3474"/>
    </location>
</feature>
<dbReference type="InterPro" id="IPR001434">
    <property type="entry name" value="OmcB-like_DUF11"/>
</dbReference>
<feature type="compositionally biased region" description="Acidic residues" evidence="4">
    <location>
        <begin position="3033"/>
        <end position="3044"/>
    </location>
</feature>
<feature type="domain" description="Fibronectin type-III" evidence="6">
    <location>
        <begin position="1340"/>
        <end position="1449"/>
    </location>
</feature>
<dbReference type="Gene3D" id="2.60.40.10">
    <property type="entry name" value="Immunoglobulins"/>
    <property type="match status" value="27"/>
</dbReference>
<dbReference type="PANTHER" id="PTHR23303:SF15">
    <property type="entry name" value="COLOSSIN-A"/>
    <property type="match status" value="1"/>
</dbReference>
<dbReference type="InterPro" id="IPR047589">
    <property type="entry name" value="DUF11_rpt"/>
</dbReference>
<feature type="region of interest" description="Disordered" evidence="4">
    <location>
        <begin position="3018"/>
        <end position="3081"/>
    </location>
</feature>
<dbReference type="Proteomes" id="UP000220922">
    <property type="component" value="Unassembled WGS sequence"/>
</dbReference>
<evidence type="ECO:0000259" key="6">
    <source>
        <dbReference type="SMART" id="SM00060"/>
    </source>
</evidence>
<dbReference type="Pfam" id="PF17210">
    <property type="entry name" value="SdrD_B"/>
    <property type="match status" value="26"/>
</dbReference>
<comment type="subcellular location">
    <subcellularLocation>
        <location evidence="1">Secreted</location>
    </subcellularLocation>
</comment>
<feature type="compositionally biased region" description="Basic and acidic residues" evidence="4">
    <location>
        <begin position="1453"/>
        <end position="1467"/>
    </location>
</feature>
<feature type="domain" description="Fibronectin type-III" evidence="6">
    <location>
        <begin position="2180"/>
        <end position="2283"/>
    </location>
</feature>